<feature type="transmembrane region" description="Helical" evidence="1">
    <location>
        <begin position="300"/>
        <end position="322"/>
    </location>
</feature>
<evidence type="ECO:0000256" key="1">
    <source>
        <dbReference type="SAM" id="Phobius"/>
    </source>
</evidence>
<proteinExistence type="predicted"/>
<keyword evidence="1" id="KW-0472">Membrane</keyword>
<name>A0AAX0L8T3_9BACT</name>
<organism evidence="2 3">
    <name type="scientific">Campylobacter pinnipediorum subsp. pinnipediorum</name>
    <dbReference type="NCBI Taxonomy" id="1660067"/>
    <lineage>
        <taxon>Bacteria</taxon>
        <taxon>Pseudomonadati</taxon>
        <taxon>Campylobacterota</taxon>
        <taxon>Epsilonproteobacteria</taxon>
        <taxon>Campylobacterales</taxon>
        <taxon>Campylobacteraceae</taxon>
        <taxon>Campylobacter</taxon>
    </lineage>
</organism>
<dbReference type="EMBL" id="MCRK01000046">
    <property type="protein sequence ID" value="OPA74448.1"/>
    <property type="molecule type" value="Genomic_DNA"/>
</dbReference>
<feature type="transmembrane region" description="Helical" evidence="1">
    <location>
        <begin position="148"/>
        <end position="171"/>
    </location>
</feature>
<feature type="transmembrane region" description="Helical" evidence="1">
    <location>
        <begin position="16"/>
        <end position="42"/>
    </location>
</feature>
<evidence type="ECO:0000313" key="2">
    <source>
        <dbReference type="EMBL" id="OPA74448.1"/>
    </source>
</evidence>
<comment type="caution">
    <text evidence="2">The sequence shown here is derived from an EMBL/GenBank/DDBJ whole genome shotgun (WGS) entry which is preliminary data.</text>
</comment>
<feature type="transmembrane region" description="Helical" evidence="1">
    <location>
        <begin position="178"/>
        <end position="195"/>
    </location>
</feature>
<feature type="transmembrane region" description="Helical" evidence="1">
    <location>
        <begin position="103"/>
        <end position="136"/>
    </location>
</feature>
<keyword evidence="1" id="KW-1133">Transmembrane helix</keyword>
<sequence length="397" mass="46466">MKDYGLKLYSIKNNDIFVLTIICALDLALLIYCTSTLSISYYEALVFFNEQDSILHKIITASCKLFGQNDFALRIPMIFFHIISVILLYKISKFYIKFHQDRIIAILLFVFLPGTVASALIVNNAGLCLMITLFILYFFHKNNIYITYILMASSIFVDSSFMILFLAFFAYGVYTKNATLAWLSAIFFTISLYFFGFDTQGKPSSHFIDTFGIFAAVFSPFIFIFFIYAIYRIWIKEKKDILWFLSVVSFCISIVLSIRQKVQLEEFLPFCIIATPLMIRIFFSSYRVRLPEFRKKHKIALAFVFLFLFSNWLIIIFNPVLYNFIDNPKKHFAYKFHVAKELSKELSKLNIYEINTQNYKLALRLKFYGISNGGNLALIENNNDFFVKKFDKIIHKL</sequence>
<keyword evidence="1" id="KW-0812">Transmembrane</keyword>
<feature type="transmembrane region" description="Helical" evidence="1">
    <location>
        <begin position="267"/>
        <end position="288"/>
    </location>
</feature>
<reference evidence="2 3" key="1">
    <citation type="submission" date="2016-08" db="EMBL/GenBank/DDBJ databases">
        <title>Campylobacter species from sea mammals.</title>
        <authorList>
            <person name="Gilbert M.J."/>
            <person name="Byrne B.A."/>
            <person name="Zomer A.L."/>
            <person name="Wagenaar J.A."/>
        </authorList>
    </citation>
    <scope>NUCLEOTIDE SEQUENCE [LARGE SCALE GENOMIC DNA]</scope>
    <source>
        <strain evidence="2 3">1105248</strain>
    </source>
</reference>
<feature type="transmembrane region" description="Helical" evidence="1">
    <location>
        <begin position="207"/>
        <end position="229"/>
    </location>
</feature>
<dbReference type="AlphaFoldDB" id="A0AAX0L8T3"/>
<dbReference type="Proteomes" id="UP000189728">
    <property type="component" value="Unassembled WGS sequence"/>
</dbReference>
<accession>A0AAX0L8T3</accession>
<gene>
    <name evidence="2" type="ORF">BFG04_06910</name>
</gene>
<protein>
    <recommendedName>
        <fullName evidence="4">Glycosyltransferase RgtA/B/C/D-like domain-containing protein</fullName>
    </recommendedName>
</protein>
<dbReference type="GeneID" id="56566116"/>
<evidence type="ECO:0000313" key="3">
    <source>
        <dbReference type="Proteomes" id="UP000189728"/>
    </source>
</evidence>
<evidence type="ECO:0008006" key="4">
    <source>
        <dbReference type="Google" id="ProtNLM"/>
    </source>
</evidence>
<feature type="transmembrane region" description="Helical" evidence="1">
    <location>
        <begin position="71"/>
        <end position="91"/>
    </location>
</feature>
<feature type="transmembrane region" description="Helical" evidence="1">
    <location>
        <begin position="241"/>
        <end position="261"/>
    </location>
</feature>
<dbReference type="RefSeq" id="WP_078415746.1">
    <property type="nucleotide sequence ID" value="NZ_MCRK01000046.1"/>
</dbReference>